<proteinExistence type="predicted"/>
<reference evidence="1 2" key="1">
    <citation type="submission" date="2019-06" db="EMBL/GenBank/DDBJ databases">
        <authorList>
            <person name="Li J."/>
        </authorList>
    </citation>
    <scope>NUCLEOTIDE SEQUENCE [LARGE SCALE GENOMIC DNA]</scope>
    <source>
        <strain evidence="1 2">CGMCC 1.8012</strain>
    </source>
</reference>
<dbReference type="RefSeq" id="WP_139599738.1">
    <property type="nucleotide sequence ID" value="NZ_VDDC01000063.1"/>
</dbReference>
<accession>A0A5C4R185</accession>
<name>A0A5C4R185_9RHOB</name>
<dbReference type="Proteomes" id="UP000304880">
    <property type="component" value="Unassembled WGS sequence"/>
</dbReference>
<dbReference type="AlphaFoldDB" id="A0A5C4R185"/>
<keyword evidence="2" id="KW-1185">Reference proteome</keyword>
<dbReference type="EMBL" id="VDDC01000063">
    <property type="protein sequence ID" value="TNH37623.1"/>
    <property type="molecule type" value="Genomic_DNA"/>
</dbReference>
<evidence type="ECO:0000313" key="2">
    <source>
        <dbReference type="Proteomes" id="UP000304880"/>
    </source>
</evidence>
<sequence length="79" mass="8864">MDLEIGSVRELNVQLAHANSVIDTCRKSIHRLNIGDDAVSYALTRVDMAICNLEIIREHLEKDAALWAHLRAANIINDN</sequence>
<comment type="caution">
    <text evidence="1">The sequence shown here is derived from an EMBL/GenBank/DDBJ whole genome shotgun (WGS) entry which is preliminary data.</text>
</comment>
<evidence type="ECO:0000313" key="1">
    <source>
        <dbReference type="EMBL" id="TNH37623.1"/>
    </source>
</evidence>
<protein>
    <submittedName>
        <fullName evidence="1">Uncharacterized protein</fullName>
    </submittedName>
</protein>
<organism evidence="1 2">
    <name type="scientific">Paracoccus haeundaensis</name>
    <dbReference type="NCBI Taxonomy" id="225362"/>
    <lineage>
        <taxon>Bacteria</taxon>
        <taxon>Pseudomonadati</taxon>
        <taxon>Pseudomonadota</taxon>
        <taxon>Alphaproteobacteria</taxon>
        <taxon>Rhodobacterales</taxon>
        <taxon>Paracoccaceae</taxon>
        <taxon>Paracoccus</taxon>
    </lineage>
</organism>
<gene>
    <name evidence="1" type="ORF">FHD67_19315</name>
</gene>